<dbReference type="OrthoDB" id="7426030at2"/>
<dbReference type="EMBL" id="LSTR01000033">
    <property type="protein sequence ID" value="OAH43796.1"/>
    <property type="molecule type" value="Genomic_DNA"/>
</dbReference>
<dbReference type="InterPro" id="IPR019288">
    <property type="entry name" value="3'-5'_exonuclease_PolB-like"/>
</dbReference>
<organism evidence="2 3">
    <name type="scientific">Sphingobium yanoikuyae</name>
    <name type="common">Sphingomonas yanoikuyae</name>
    <dbReference type="NCBI Taxonomy" id="13690"/>
    <lineage>
        <taxon>Bacteria</taxon>
        <taxon>Pseudomonadati</taxon>
        <taxon>Pseudomonadota</taxon>
        <taxon>Alphaproteobacteria</taxon>
        <taxon>Sphingomonadales</taxon>
        <taxon>Sphingomonadaceae</taxon>
        <taxon>Sphingobium</taxon>
    </lineage>
</organism>
<proteinExistence type="predicted"/>
<dbReference type="AlphaFoldDB" id="A0A177JSR9"/>
<evidence type="ECO:0000313" key="3">
    <source>
        <dbReference type="Proteomes" id="UP000077262"/>
    </source>
</evidence>
<evidence type="ECO:0000313" key="2">
    <source>
        <dbReference type="EMBL" id="OAH43796.1"/>
    </source>
</evidence>
<dbReference type="Pfam" id="PF10108">
    <property type="entry name" value="DNA_pol_B_exo2"/>
    <property type="match status" value="1"/>
</dbReference>
<dbReference type="Proteomes" id="UP000077262">
    <property type="component" value="Unassembled WGS sequence"/>
</dbReference>
<sequence length="293" mass="32097">MHIDPARVFKPAAPRFTVVLDAEVIYDDAAHARYQAAERFDPTDARPMPARKAAKDPRVTPRWPCQRITALSWLVMTDGVDGLRPLRLETASRPEQTEADIISSFFRDMESLKAVELVTWGGHHSDLPQILLAAMVAGIPLPSNLAGLAYPWRREASGHIDLSSRVTGGADAVHLAEVAAALNIPAKLTCRPDLVSQLMGQGKWSGVRSVVEGDVLSTALILMLWRHLSGETMSRLEAVRRLTRFIAQNCAHRPYAADWVRFGEAELDAAFAAESAKVAHLAPPFRAEAQISA</sequence>
<evidence type="ECO:0000259" key="1">
    <source>
        <dbReference type="Pfam" id="PF10108"/>
    </source>
</evidence>
<protein>
    <recommendedName>
        <fullName evidence="1">Predicted 3'-5' exonuclease PolB-like domain-containing protein</fullName>
    </recommendedName>
</protein>
<dbReference type="InterPro" id="IPR012337">
    <property type="entry name" value="RNaseH-like_sf"/>
</dbReference>
<name>A0A177JSR9_SPHYA</name>
<accession>A0A177JSR9</accession>
<reference evidence="2 3" key="1">
    <citation type="submission" date="2016-02" db="EMBL/GenBank/DDBJ databases">
        <authorList>
            <person name="Wen L."/>
            <person name="He K."/>
            <person name="Yang H."/>
        </authorList>
    </citation>
    <scope>NUCLEOTIDE SEQUENCE [LARGE SCALE GENOMIC DNA]</scope>
    <source>
        <strain evidence="2 3">CD09_2</strain>
    </source>
</reference>
<dbReference type="RefSeq" id="WP_063976485.1">
    <property type="nucleotide sequence ID" value="NZ_LSTR01000033.1"/>
</dbReference>
<gene>
    <name evidence="2" type="ORF">AX777_18445</name>
</gene>
<dbReference type="SUPFAM" id="SSF53098">
    <property type="entry name" value="Ribonuclease H-like"/>
    <property type="match status" value="1"/>
</dbReference>
<comment type="caution">
    <text evidence="2">The sequence shown here is derived from an EMBL/GenBank/DDBJ whole genome shotgun (WGS) entry which is preliminary data.</text>
</comment>
<feature type="domain" description="Predicted 3'-5' exonuclease PolB-like" evidence="1">
    <location>
        <begin position="64"/>
        <end position="258"/>
    </location>
</feature>